<evidence type="ECO:0000313" key="2">
    <source>
        <dbReference type="EMBL" id="CAK9144294.1"/>
    </source>
</evidence>
<dbReference type="AlphaFoldDB" id="A0ABC8RMQ6"/>
<dbReference type="Proteomes" id="UP001642360">
    <property type="component" value="Unassembled WGS sequence"/>
</dbReference>
<reference evidence="2 3" key="1">
    <citation type="submission" date="2024-02" db="EMBL/GenBank/DDBJ databases">
        <authorList>
            <person name="Vignale AGUSTIN F."/>
            <person name="Sosa J E."/>
            <person name="Modenutti C."/>
        </authorList>
    </citation>
    <scope>NUCLEOTIDE SEQUENCE [LARGE SCALE GENOMIC DNA]</scope>
</reference>
<comment type="caution">
    <text evidence="2">The sequence shown here is derived from an EMBL/GenBank/DDBJ whole genome shotgun (WGS) entry which is preliminary data.</text>
</comment>
<accession>A0ABC8RMQ6</accession>
<proteinExistence type="predicted"/>
<keyword evidence="3" id="KW-1185">Reference proteome</keyword>
<dbReference type="EMBL" id="CAUOFW020001389">
    <property type="protein sequence ID" value="CAK9144294.1"/>
    <property type="molecule type" value="Genomic_DNA"/>
</dbReference>
<organism evidence="2 3">
    <name type="scientific">Ilex paraguariensis</name>
    <name type="common">yerba mate</name>
    <dbReference type="NCBI Taxonomy" id="185542"/>
    <lineage>
        <taxon>Eukaryota</taxon>
        <taxon>Viridiplantae</taxon>
        <taxon>Streptophyta</taxon>
        <taxon>Embryophyta</taxon>
        <taxon>Tracheophyta</taxon>
        <taxon>Spermatophyta</taxon>
        <taxon>Magnoliopsida</taxon>
        <taxon>eudicotyledons</taxon>
        <taxon>Gunneridae</taxon>
        <taxon>Pentapetalae</taxon>
        <taxon>asterids</taxon>
        <taxon>campanulids</taxon>
        <taxon>Aquifoliales</taxon>
        <taxon>Aquifoliaceae</taxon>
        <taxon>Ilex</taxon>
    </lineage>
</organism>
<feature type="region of interest" description="Disordered" evidence="1">
    <location>
        <begin position="18"/>
        <end position="101"/>
    </location>
</feature>
<feature type="compositionally biased region" description="Basic residues" evidence="1">
    <location>
        <begin position="75"/>
        <end position="94"/>
    </location>
</feature>
<evidence type="ECO:0000256" key="1">
    <source>
        <dbReference type="SAM" id="MobiDB-lite"/>
    </source>
</evidence>
<sequence>QGGDNNALAQVCQSMCLKRKATGHNMDEEDNITNKSRRSKSGPKPEIHLALPPTNTSKSSPRSSPSKSDAMTGTRRTRLSFRRIASNRKNKKRGSTQGNGFMSLLEVEIKEAESCKEQIKESDLQISMSQ</sequence>
<protein>
    <submittedName>
        <fullName evidence="2">Uncharacterized protein</fullName>
    </submittedName>
</protein>
<evidence type="ECO:0000313" key="3">
    <source>
        <dbReference type="Proteomes" id="UP001642360"/>
    </source>
</evidence>
<gene>
    <name evidence="2" type="ORF">ILEXP_LOCUS12042</name>
</gene>
<feature type="compositionally biased region" description="Low complexity" evidence="1">
    <location>
        <begin position="57"/>
        <end position="68"/>
    </location>
</feature>
<feature type="non-terminal residue" evidence="2">
    <location>
        <position position="1"/>
    </location>
</feature>
<name>A0ABC8RMQ6_9AQUA</name>